<dbReference type="KEGG" id="asip:AQUSIP_24810"/>
<dbReference type="InterPro" id="IPR002397">
    <property type="entry name" value="Cyt_P450_B"/>
</dbReference>
<dbReference type="InterPro" id="IPR001128">
    <property type="entry name" value="Cyt_P450"/>
</dbReference>
<reference evidence="2 3" key="1">
    <citation type="submission" date="2019-08" db="EMBL/GenBank/DDBJ databases">
        <authorList>
            <person name="Guy L."/>
        </authorList>
    </citation>
    <scope>NUCLEOTIDE SEQUENCE [LARGE SCALE GENOMIC DNA]</scope>
    <source>
        <strain evidence="2 3">SGT-108</strain>
    </source>
</reference>
<name>A0A5E4PJL1_9COXI</name>
<comment type="similarity">
    <text evidence="1">Belongs to the cytochrome P450 family.</text>
</comment>
<dbReference type="GO" id="GO:0020037">
    <property type="term" value="F:heme binding"/>
    <property type="evidence" value="ECO:0007669"/>
    <property type="project" value="InterPro"/>
</dbReference>
<evidence type="ECO:0000313" key="2">
    <source>
        <dbReference type="EMBL" id="VVC77154.1"/>
    </source>
</evidence>
<dbReference type="PANTHER" id="PTHR46696:SF3">
    <property type="entry name" value="PULCHERRIMINIC ACID SYNTHASE"/>
    <property type="match status" value="1"/>
</dbReference>
<dbReference type="Pfam" id="PF00067">
    <property type="entry name" value="p450"/>
    <property type="match status" value="1"/>
</dbReference>
<dbReference type="PANTHER" id="PTHR46696">
    <property type="entry name" value="P450, PUTATIVE (EUROFUNG)-RELATED"/>
    <property type="match status" value="1"/>
</dbReference>
<dbReference type="SUPFAM" id="SSF48264">
    <property type="entry name" value="Cytochrome P450"/>
    <property type="match status" value="1"/>
</dbReference>
<dbReference type="GO" id="GO:0016705">
    <property type="term" value="F:oxidoreductase activity, acting on paired donors, with incorporation or reduction of molecular oxygen"/>
    <property type="evidence" value="ECO:0007669"/>
    <property type="project" value="InterPro"/>
</dbReference>
<dbReference type="Proteomes" id="UP000324194">
    <property type="component" value="Chromosome 2"/>
</dbReference>
<organism evidence="2 3">
    <name type="scientific">Aquicella siphonis</name>
    <dbReference type="NCBI Taxonomy" id="254247"/>
    <lineage>
        <taxon>Bacteria</taxon>
        <taxon>Pseudomonadati</taxon>
        <taxon>Pseudomonadota</taxon>
        <taxon>Gammaproteobacteria</taxon>
        <taxon>Legionellales</taxon>
        <taxon>Coxiellaceae</taxon>
        <taxon>Aquicella</taxon>
    </lineage>
</organism>
<accession>A0A5E4PJL1</accession>
<dbReference type="PRINTS" id="PR00359">
    <property type="entry name" value="BP450"/>
</dbReference>
<dbReference type="RefSeq" id="WP_148340547.1">
    <property type="nucleotide sequence ID" value="NZ_LR699120.1"/>
</dbReference>
<dbReference type="InterPro" id="IPR036396">
    <property type="entry name" value="Cyt_P450_sf"/>
</dbReference>
<protein>
    <submittedName>
        <fullName evidence="2">Biotin biosynthesis cytochrome P450</fullName>
    </submittedName>
</protein>
<dbReference type="OrthoDB" id="4258484at2"/>
<evidence type="ECO:0000256" key="1">
    <source>
        <dbReference type="ARBA" id="ARBA00010617"/>
    </source>
</evidence>
<dbReference type="Gene3D" id="1.10.630.10">
    <property type="entry name" value="Cytochrome P450"/>
    <property type="match status" value="1"/>
</dbReference>
<keyword evidence="3" id="KW-1185">Reference proteome</keyword>
<gene>
    <name evidence="2" type="primary">bioI</name>
    <name evidence="2" type="ORF">AQUSIP_24810</name>
</gene>
<dbReference type="AlphaFoldDB" id="A0A5E4PJL1"/>
<dbReference type="EMBL" id="LR699120">
    <property type="protein sequence ID" value="VVC77154.1"/>
    <property type="molecule type" value="Genomic_DNA"/>
</dbReference>
<dbReference type="GO" id="GO:0004497">
    <property type="term" value="F:monooxygenase activity"/>
    <property type="evidence" value="ECO:0007669"/>
    <property type="project" value="InterPro"/>
</dbReference>
<dbReference type="GO" id="GO:0005506">
    <property type="term" value="F:iron ion binding"/>
    <property type="evidence" value="ECO:0007669"/>
    <property type="project" value="InterPro"/>
</dbReference>
<sequence length="405" mass="46946">MRKMTLLDIKMQHTPEQFGHYLRQMGDVFWWEKDKFWVVTSHEYAKSILISNDYTCDRSPFFISQMPNIGPDVIMDFFSVISKMMVMSDAPQHTVRRRICYDGFTNRTLHELEPLVQKTIEKQIRICIEKGRMDVVEDLAKVVPSTILADFFHIPEDERNLFYEWSNNMTQFFGGSSQYRNEDGVKVNESAKNLRNYFIDLIIQRRREPKNDFLSILLANQKAFQLSDDEIISQAIMMLVAGQVTTTDQFCNNIYTIMITPGGLESLQSDHIQLDLAINELNRLDPAVSFIFRVAKIDTLIGTQRIKAGDVIFISTHAANRDHRAFDNPDLCLLSRKNNKHISYGFGSHYCIGAKLAQLEMINCLRCMIRTFTNLRFADDDKPVRKHHSLAFSGFEKLPLVFDIN</sequence>
<proteinExistence type="inferred from homology"/>
<evidence type="ECO:0000313" key="3">
    <source>
        <dbReference type="Proteomes" id="UP000324194"/>
    </source>
</evidence>